<feature type="compositionally biased region" description="Basic residues" evidence="2">
    <location>
        <begin position="1287"/>
        <end position="1296"/>
    </location>
</feature>
<feature type="compositionally biased region" description="Basic and acidic residues" evidence="2">
    <location>
        <begin position="1246"/>
        <end position="1265"/>
    </location>
</feature>
<feature type="compositionally biased region" description="Polar residues" evidence="2">
    <location>
        <begin position="1336"/>
        <end position="1345"/>
    </location>
</feature>
<dbReference type="InterPro" id="IPR001650">
    <property type="entry name" value="Helicase_C-like"/>
</dbReference>
<feature type="domain" description="Helicase C-terminal" evidence="3">
    <location>
        <begin position="961"/>
        <end position="1127"/>
    </location>
</feature>
<dbReference type="PROSITE" id="PS51194">
    <property type="entry name" value="HELICASE_CTER"/>
    <property type="match status" value="1"/>
</dbReference>
<dbReference type="Gene3D" id="3.40.50.10810">
    <property type="entry name" value="Tandem AAA-ATPase domain"/>
    <property type="match status" value="1"/>
</dbReference>
<dbReference type="SUPFAM" id="SSF52540">
    <property type="entry name" value="P-loop containing nucleoside triphosphate hydrolases"/>
    <property type="match status" value="2"/>
</dbReference>
<name>A0AAD6WP57_9AGAR</name>
<feature type="region of interest" description="Disordered" evidence="2">
    <location>
        <begin position="1148"/>
        <end position="1358"/>
    </location>
</feature>
<dbReference type="InterPro" id="IPR049730">
    <property type="entry name" value="SNF2/RAD54-like_C"/>
</dbReference>
<feature type="compositionally biased region" description="Basic residues" evidence="2">
    <location>
        <begin position="1148"/>
        <end position="1167"/>
    </location>
</feature>
<comment type="caution">
    <text evidence="4">The sequence shown here is derived from an EMBL/GenBank/DDBJ whole genome shotgun (WGS) entry which is preliminary data.</text>
</comment>
<evidence type="ECO:0000256" key="2">
    <source>
        <dbReference type="SAM" id="MobiDB-lite"/>
    </source>
</evidence>
<feature type="compositionally biased region" description="Acidic residues" evidence="2">
    <location>
        <begin position="52"/>
        <end position="70"/>
    </location>
</feature>
<dbReference type="PANTHER" id="PTHR10799">
    <property type="entry name" value="SNF2/RAD54 HELICASE FAMILY"/>
    <property type="match status" value="1"/>
</dbReference>
<feature type="region of interest" description="Disordered" evidence="2">
    <location>
        <begin position="49"/>
        <end position="72"/>
    </location>
</feature>
<feature type="region of interest" description="Disordered" evidence="2">
    <location>
        <begin position="1"/>
        <end position="29"/>
    </location>
</feature>
<sequence>MASTSKASTAKASASKTSTSKKSTSKTKHPEGLGYVLYTLIWAGERFLAQQTEDEEDEEEDEDAEDDDDAALPLPPVLRAFADKSFPPLWLPDCPEDCEAWKDHWEELRKKFPRDVEYSNDALKAKFGKSDAETFFATEAVKHGWLTILDTLITSQLESSGHTFRVYYADTGFETSRVAGKYPHVDAWSGDKLEVLRFLFGADVVRQVLPYPLTIWWGYVMSKYVEREKATAGRQRTRYDTLCKKITGLLGENFLMGSDDAAKKFTPRELTQAIKLLRQCSETLEWEILTKDEIKQLSTQLTPVTAESIAGFDGLLTEAAKKHEYVARVLGWMTRMLASCGSKSRLPADIEGEIQAYQREGYQRGQALADSWSDRHREQVERLEAADMELFHDEIQAFVDDWQGRDHSAIDENVMRLLTGGDPERGLSDWLDGGEDLGVESIRKLTLEQLEEMLGSTDGRFPTFRKHVAKEWKDYEDEKDVEILGKTTVFTLRHHQLVAIVAILQRAVNPPPGALSRWPPKQPNVTDASPLALREHWGSLPGHWLADTGGGEGRPMPRILGTEKFKFGPCDEIPNAAHIIVVPGSLLSQWGDQLKRVYRSNAVAIKVIRPAKKHWEKDMEVSPNVAPVNTIFVIGLTTLVRMAKEAGITGSPPEFPAPSMGATGPTVFNKSFAVCIADEAHEFRKGSSAHQAMWAFGDLCLLTVLASATPLIEGLADVHQQARIIRPPGLTSGVDTSLTTQLALVKKIRSQSQPDRAADLEAFMNATTTEAATMTEAATEGGEHADEAQALTAVEKAQRRGVERLKAICLRHTIRRTGKSTNPDGTTLTGALPRATFIHVVFEPSAAEIDQSRALEETNVTEGKLESARRVDAFYNEARKYMSYPPGKGSSSSSRALKVDTRVPGQPLSKLSILAELLVKALRDGPQTMVATALLGTQTQIVQASAMGLPNVAAEDYQPAKLQSTEGKAEKAVVFTQYAQFHGEMKVYLESAGISVETVSGALSAKARHDVISKFAAGDKRCLIISNVGGVGVDLTFARILVIYEQLWSAVMTHQLLGRIDREGQTRETFSFSLAGHNTIDMLLMMMALRKASIARDYMTLERRAELYQSYGTLLTEGEAPADQEAEEVDDIDEELEEDLVAAVKAVKKTRRRVKAPPKSRKAKKVVARAAKPKVVSDLESESEDVAPTKPKRKVASDPESGSDGVAPKKSKRKVASDPESESEGVAPQTSKRKVASETGSESEGGAEKMGGDEPPPKKRAKVVEESDDAEQSDTQLEDATAVTAKSKGKGKAKAKTKAEGKADGKAEGKAEGKAAAAAKAKGRAGGEKAKPPPSNVATRSRTNTAGALAGSSGSRAT</sequence>
<dbReference type="EMBL" id="JARJCM010000278">
    <property type="protein sequence ID" value="KAJ7019970.1"/>
    <property type="molecule type" value="Genomic_DNA"/>
</dbReference>
<keyword evidence="5" id="KW-1185">Reference proteome</keyword>
<proteinExistence type="predicted"/>
<reference evidence="4" key="1">
    <citation type="submission" date="2023-03" db="EMBL/GenBank/DDBJ databases">
        <title>Massive genome expansion in bonnet fungi (Mycena s.s.) driven by repeated elements and novel gene families across ecological guilds.</title>
        <authorList>
            <consortium name="Lawrence Berkeley National Laboratory"/>
            <person name="Harder C.B."/>
            <person name="Miyauchi S."/>
            <person name="Viragh M."/>
            <person name="Kuo A."/>
            <person name="Thoen E."/>
            <person name="Andreopoulos B."/>
            <person name="Lu D."/>
            <person name="Skrede I."/>
            <person name="Drula E."/>
            <person name="Henrissat B."/>
            <person name="Morin E."/>
            <person name="Kohler A."/>
            <person name="Barry K."/>
            <person name="LaButti K."/>
            <person name="Morin E."/>
            <person name="Salamov A."/>
            <person name="Lipzen A."/>
            <person name="Mereny Z."/>
            <person name="Hegedus B."/>
            <person name="Baldrian P."/>
            <person name="Stursova M."/>
            <person name="Weitz H."/>
            <person name="Taylor A."/>
            <person name="Grigoriev I.V."/>
            <person name="Nagy L.G."/>
            <person name="Martin F."/>
            <person name="Kauserud H."/>
        </authorList>
    </citation>
    <scope>NUCLEOTIDE SEQUENCE</scope>
    <source>
        <strain evidence="4">CBHHK200</strain>
    </source>
</reference>
<dbReference type="InterPro" id="IPR038718">
    <property type="entry name" value="SNF2-like_sf"/>
</dbReference>
<dbReference type="Pfam" id="PF00271">
    <property type="entry name" value="Helicase_C"/>
    <property type="match status" value="1"/>
</dbReference>
<dbReference type="InterPro" id="IPR027417">
    <property type="entry name" value="P-loop_NTPase"/>
</dbReference>
<dbReference type="CDD" id="cd18793">
    <property type="entry name" value="SF2_C_SNF"/>
    <property type="match status" value="1"/>
</dbReference>
<dbReference type="GO" id="GO:0016787">
    <property type="term" value="F:hydrolase activity"/>
    <property type="evidence" value="ECO:0007669"/>
    <property type="project" value="UniProtKB-KW"/>
</dbReference>
<dbReference type="Gene3D" id="3.40.50.300">
    <property type="entry name" value="P-loop containing nucleotide triphosphate hydrolases"/>
    <property type="match status" value="1"/>
</dbReference>
<accession>A0AAD6WP57</accession>
<organism evidence="4 5">
    <name type="scientific">Mycena alexandri</name>
    <dbReference type="NCBI Taxonomy" id="1745969"/>
    <lineage>
        <taxon>Eukaryota</taxon>
        <taxon>Fungi</taxon>
        <taxon>Dikarya</taxon>
        <taxon>Basidiomycota</taxon>
        <taxon>Agaricomycotina</taxon>
        <taxon>Agaricomycetes</taxon>
        <taxon>Agaricomycetidae</taxon>
        <taxon>Agaricales</taxon>
        <taxon>Marasmiineae</taxon>
        <taxon>Mycenaceae</taxon>
        <taxon>Mycena</taxon>
    </lineage>
</organism>
<evidence type="ECO:0000313" key="5">
    <source>
        <dbReference type="Proteomes" id="UP001218188"/>
    </source>
</evidence>
<feature type="compositionally biased region" description="Low complexity" evidence="2">
    <location>
        <begin position="1"/>
        <end position="22"/>
    </location>
</feature>
<gene>
    <name evidence="4" type="ORF">C8F04DRAFT_1275680</name>
</gene>
<keyword evidence="1" id="KW-0378">Hydrolase</keyword>
<evidence type="ECO:0000256" key="1">
    <source>
        <dbReference type="ARBA" id="ARBA00022801"/>
    </source>
</evidence>
<dbReference type="Proteomes" id="UP001218188">
    <property type="component" value="Unassembled WGS sequence"/>
</dbReference>
<feature type="compositionally biased region" description="Basic and acidic residues" evidence="2">
    <location>
        <begin position="1297"/>
        <end position="1313"/>
    </location>
</feature>
<evidence type="ECO:0000313" key="4">
    <source>
        <dbReference type="EMBL" id="KAJ7019970.1"/>
    </source>
</evidence>
<evidence type="ECO:0000259" key="3">
    <source>
        <dbReference type="PROSITE" id="PS51194"/>
    </source>
</evidence>
<dbReference type="SMART" id="SM00490">
    <property type="entry name" value="HELICc"/>
    <property type="match status" value="1"/>
</dbReference>
<protein>
    <recommendedName>
        <fullName evidence="3">Helicase C-terminal domain-containing protein</fullName>
    </recommendedName>
</protein>
<feature type="compositionally biased region" description="Low complexity" evidence="2">
    <location>
        <begin position="1346"/>
        <end position="1358"/>
    </location>
</feature>